<protein>
    <recommendedName>
        <fullName evidence="2">Restriction of telomere capping protein 4 C-terminal domain-containing protein</fullName>
    </recommendedName>
</protein>
<accession>A0AAN6GNF8</accession>
<keyword evidence="4" id="KW-1185">Reference proteome</keyword>
<feature type="compositionally biased region" description="Acidic residues" evidence="1">
    <location>
        <begin position="168"/>
        <end position="180"/>
    </location>
</feature>
<gene>
    <name evidence="3" type="ORF">OC846_004326</name>
</gene>
<feature type="compositionally biased region" description="Basic and acidic residues" evidence="1">
    <location>
        <begin position="632"/>
        <end position="653"/>
    </location>
</feature>
<feature type="compositionally biased region" description="Acidic residues" evidence="1">
    <location>
        <begin position="740"/>
        <end position="755"/>
    </location>
</feature>
<feature type="region of interest" description="Disordered" evidence="1">
    <location>
        <begin position="422"/>
        <end position="589"/>
    </location>
</feature>
<dbReference type="EMBL" id="JAPDMZ010000126">
    <property type="protein sequence ID" value="KAK0548875.1"/>
    <property type="molecule type" value="Genomic_DNA"/>
</dbReference>
<feature type="compositionally biased region" description="Acidic residues" evidence="1">
    <location>
        <begin position="544"/>
        <end position="565"/>
    </location>
</feature>
<feature type="region of interest" description="Disordered" evidence="1">
    <location>
        <begin position="382"/>
        <end position="406"/>
    </location>
</feature>
<feature type="compositionally biased region" description="Low complexity" evidence="1">
    <location>
        <begin position="474"/>
        <end position="487"/>
    </location>
</feature>
<feature type="compositionally biased region" description="Low complexity" evidence="1">
    <location>
        <begin position="450"/>
        <end position="466"/>
    </location>
</feature>
<proteinExistence type="predicted"/>
<feature type="compositionally biased region" description="Low complexity" evidence="1">
    <location>
        <begin position="502"/>
        <end position="513"/>
    </location>
</feature>
<dbReference type="InterPro" id="IPR028094">
    <property type="entry name" value="RTC4_C"/>
</dbReference>
<sequence length="774" mass="84782">MPFPPAALRPGQRPSNSMSVSSDWQVAKPTNHTYCGFTLDIDGTNESYFSIDNETTDDPALVNAALEPRNRRPLLECFSFALVTGGSDYTLLDSPAGVEKHVLLQVPRMTVTDWLLPTPAEMIVLKLKFVCLLCPASQHTLLSSLHQAKKHYRMHPVGASPVSTHGTDDEDVGESTEDSDAPLRHFGEPAEHWVDRKHGASAKYTIQDWENIANSRQWPLAVDWVQVRKTFDDKALELIEFLVRRPTASVMWSKCVRLALDCSRDWESHARVRLAHAGFYGPQGYEKILEWTNDYLNSLPTGLSEARVFPLSSVDAYIRYVMVPHIASVLIRKHMSDVGGFYSEQDEVQIWEESVAFGSWLRPVEKAAPDLRRGVTLLPTHSKKAAAVASSSSKKRKKPDLQTTNKPLLAIDANVETKRLRLGKETRDMRRKDAVAVAAVGPSQPRRGRSQGLTSGSGGSAALPSGGRKHPADGIDGSISSSIGDGSTVSVNGAGEDGVDHPSGSGSSIRSPGVELEQDEHDRLHVATAETTVEEVAQDAPSEEKEEDWDDDSDPEDDEAEMTVVEDEKQRRAQRRARAERKVARLDEHRSGIDAAQSRCRSLLDDMLLRGREAVKLSIAPDHAEIVEEVRREEEAASRLRELEREAENEQRKAAGMRVLHPVEMEESGAGTSTVTNEESSSNNLRPPTLLLPPDDEASGSKTSQPDDDDARSDISSRTERGRGRLSGISAANSAISEGGELELEPDLAEGEEEGLGGSGDERGQEAAGDIQSQ</sequence>
<dbReference type="Proteomes" id="UP001176517">
    <property type="component" value="Unassembled WGS sequence"/>
</dbReference>
<evidence type="ECO:0000313" key="4">
    <source>
        <dbReference type="Proteomes" id="UP001176517"/>
    </source>
</evidence>
<feature type="region of interest" description="Disordered" evidence="1">
    <location>
        <begin position="156"/>
        <end position="183"/>
    </location>
</feature>
<evidence type="ECO:0000256" key="1">
    <source>
        <dbReference type="SAM" id="MobiDB-lite"/>
    </source>
</evidence>
<feature type="region of interest" description="Disordered" evidence="1">
    <location>
        <begin position="1"/>
        <end position="22"/>
    </location>
</feature>
<organism evidence="3 4">
    <name type="scientific">Tilletia horrida</name>
    <dbReference type="NCBI Taxonomy" id="155126"/>
    <lineage>
        <taxon>Eukaryota</taxon>
        <taxon>Fungi</taxon>
        <taxon>Dikarya</taxon>
        <taxon>Basidiomycota</taxon>
        <taxon>Ustilaginomycotina</taxon>
        <taxon>Exobasidiomycetes</taxon>
        <taxon>Tilletiales</taxon>
        <taxon>Tilletiaceae</taxon>
        <taxon>Tilletia</taxon>
    </lineage>
</organism>
<feature type="compositionally biased region" description="Polar residues" evidence="1">
    <location>
        <begin position="13"/>
        <end position="22"/>
    </location>
</feature>
<dbReference type="Pfam" id="PF14474">
    <property type="entry name" value="RTC4"/>
    <property type="match status" value="1"/>
</dbReference>
<reference evidence="3" key="1">
    <citation type="journal article" date="2023" name="PhytoFront">
        <title>Draft Genome Resources of Seven Strains of Tilletia horrida, Causal Agent of Kernel Smut of Rice.</title>
        <authorList>
            <person name="Khanal S."/>
            <person name="Antony Babu S."/>
            <person name="Zhou X.G."/>
        </authorList>
    </citation>
    <scope>NUCLEOTIDE SEQUENCE</scope>
    <source>
        <strain evidence="3">TX6</strain>
    </source>
</reference>
<name>A0AAN6GNF8_9BASI</name>
<dbReference type="AlphaFoldDB" id="A0AAN6GNF8"/>
<feature type="region of interest" description="Disordered" evidence="1">
    <location>
        <begin position="632"/>
        <end position="774"/>
    </location>
</feature>
<feature type="domain" description="Restriction of telomere capping protein 4 C-terminal" evidence="2">
    <location>
        <begin position="263"/>
        <end position="361"/>
    </location>
</feature>
<feature type="compositionally biased region" description="Basic and acidic residues" evidence="1">
    <location>
        <begin position="580"/>
        <end position="589"/>
    </location>
</feature>
<feature type="compositionally biased region" description="Basic and acidic residues" evidence="1">
    <location>
        <begin position="422"/>
        <end position="434"/>
    </location>
</feature>
<feature type="compositionally biased region" description="Low complexity" evidence="1">
    <location>
        <begin position="672"/>
        <end position="693"/>
    </location>
</feature>
<evidence type="ECO:0000313" key="3">
    <source>
        <dbReference type="EMBL" id="KAK0548875.1"/>
    </source>
</evidence>
<feature type="compositionally biased region" description="Basic and acidic residues" evidence="1">
    <location>
        <begin position="712"/>
        <end position="723"/>
    </location>
</feature>
<evidence type="ECO:0000259" key="2">
    <source>
        <dbReference type="Pfam" id="PF14474"/>
    </source>
</evidence>
<comment type="caution">
    <text evidence="3">The sequence shown here is derived from an EMBL/GenBank/DDBJ whole genome shotgun (WGS) entry which is preliminary data.</text>
</comment>